<gene>
    <name evidence="1" type="ORF">JRA39_000594</name>
</gene>
<dbReference type="AlphaFoldDB" id="A0AAI9HXI3"/>
<protein>
    <submittedName>
        <fullName evidence="1">Uncharacterized protein</fullName>
    </submittedName>
</protein>
<sequence length="104" mass="12289">MDTDLLNEELNDAQKKLKEELTYRLILTELIVYLDLCNPEWEPSKFMKERLEGTIKILPETKASHDPAVRQAYEEALGIVNFAIKDRDRLTRREEKKEPQQQSE</sequence>
<proteinExistence type="predicted"/>
<organism evidence="1">
    <name type="scientific">Providencia stuartii</name>
    <dbReference type="NCBI Taxonomy" id="588"/>
    <lineage>
        <taxon>Bacteria</taxon>
        <taxon>Pseudomonadati</taxon>
        <taxon>Pseudomonadota</taxon>
        <taxon>Gammaproteobacteria</taxon>
        <taxon>Enterobacterales</taxon>
        <taxon>Morganellaceae</taxon>
        <taxon>Providencia</taxon>
    </lineage>
</organism>
<name>A0AAI9HXI3_PROST</name>
<comment type="caution">
    <text evidence="1">The sequence shown here is derived from an EMBL/GenBank/DDBJ whole genome shotgun (WGS) entry which is preliminary data.</text>
</comment>
<evidence type="ECO:0000313" key="1">
    <source>
        <dbReference type="EMBL" id="EMP9431588.1"/>
    </source>
</evidence>
<accession>A0AAI9HXI3</accession>
<dbReference type="RefSeq" id="WP_250170526.1">
    <property type="nucleotide sequence ID" value="NZ_JAMKDZ010000002.1"/>
</dbReference>
<dbReference type="EMBL" id="AAZDVE040000003">
    <property type="protein sequence ID" value="EMP9431588.1"/>
    <property type="molecule type" value="Genomic_DNA"/>
</dbReference>
<reference evidence="1" key="1">
    <citation type="submission" date="2024-02" db="EMBL/GenBank/DDBJ databases">
        <authorList>
            <consortium name="Clinical and Environmental Microbiology Branch: Whole genome sequencing antimicrobial resistance pathogens in the healthcare setting"/>
        </authorList>
    </citation>
    <scope>NUCLEOTIDE SEQUENCE</scope>
    <source>
        <strain evidence="1">2020GO-00142</strain>
    </source>
</reference>